<dbReference type="CDD" id="cd01517">
    <property type="entry name" value="PAP_phosphatase"/>
    <property type="match status" value="1"/>
</dbReference>
<evidence type="ECO:0000256" key="6">
    <source>
        <dbReference type="RuleBase" id="RU361240"/>
    </source>
</evidence>
<name>A0ABR4H6H6_9EURO</name>
<dbReference type="PANTHER" id="PTHR43200:SF2">
    <property type="entry name" value="3'(2'),5'-BISPHOSPHATE NUCLEOTIDASE"/>
    <property type="match status" value="1"/>
</dbReference>
<evidence type="ECO:0000259" key="7">
    <source>
        <dbReference type="Pfam" id="PF04389"/>
    </source>
</evidence>
<keyword evidence="6" id="KW-0732">Signal</keyword>
<keyword evidence="3 6" id="KW-0479">Metal-binding</keyword>
<dbReference type="EMBL" id="JBFXLT010000065">
    <property type="protein sequence ID" value="KAL2810869.1"/>
    <property type="molecule type" value="Genomic_DNA"/>
</dbReference>
<dbReference type="Gene3D" id="3.30.540.10">
    <property type="entry name" value="Fructose-1,6-Bisphosphatase, subunit A, domain 1"/>
    <property type="match status" value="1"/>
</dbReference>
<comment type="similarity">
    <text evidence="6">Belongs to the peptidase M28 family.</text>
</comment>
<dbReference type="Gene3D" id="3.40.190.80">
    <property type="match status" value="1"/>
</dbReference>
<evidence type="ECO:0000256" key="3">
    <source>
        <dbReference type="ARBA" id="ARBA00022723"/>
    </source>
</evidence>
<dbReference type="SUPFAM" id="SSF53187">
    <property type="entry name" value="Zn-dependent exopeptidases"/>
    <property type="match status" value="1"/>
</dbReference>
<dbReference type="Pfam" id="PF04389">
    <property type="entry name" value="Peptidase_M28"/>
    <property type="match status" value="1"/>
</dbReference>
<dbReference type="EC" id="3.4.-.-" evidence="6"/>
<evidence type="ECO:0000313" key="9">
    <source>
        <dbReference type="Proteomes" id="UP001610334"/>
    </source>
</evidence>
<dbReference type="CDD" id="cd03879">
    <property type="entry name" value="M28_AAP"/>
    <property type="match status" value="1"/>
</dbReference>
<keyword evidence="9" id="KW-1185">Reference proteome</keyword>
<keyword evidence="5" id="KW-0460">Magnesium</keyword>
<evidence type="ECO:0000256" key="2">
    <source>
        <dbReference type="ARBA" id="ARBA00009759"/>
    </source>
</evidence>
<dbReference type="InterPro" id="IPR007484">
    <property type="entry name" value="Peptidase_M28"/>
</dbReference>
<evidence type="ECO:0000256" key="1">
    <source>
        <dbReference type="ARBA" id="ARBA00001946"/>
    </source>
</evidence>
<evidence type="ECO:0000256" key="5">
    <source>
        <dbReference type="ARBA" id="ARBA00022842"/>
    </source>
</evidence>
<dbReference type="SUPFAM" id="SSF56655">
    <property type="entry name" value="Carbohydrate phosphatase"/>
    <property type="match status" value="1"/>
</dbReference>
<keyword evidence="6" id="KW-0645">Protease</keyword>
<comment type="caution">
    <text evidence="8">The sequence shown here is derived from an EMBL/GenBank/DDBJ whole genome shotgun (WGS) entry which is preliminary data.</text>
</comment>
<dbReference type="PROSITE" id="PS00629">
    <property type="entry name" value="IMP_1"/>
    <property type="match status" value="1"/>
</dbReference>
<evidence type="ECO:0000313" key="8">
    <source>
        <dbReference type="EMBL" id="KAL2810869.1"/>
    </source>
</evidence>
<comment type="cofactor">
    <cofactor evidence="1">
        <name>Mg(2+)</name>
        <dbReference type="ChEBI" id="CHEBI:18420"/>
    </cofactor>
</comment>
<feature type="domain" description="Peptidase M28" evidence="7">
    <location>
        <begin position="171"/>
        <end position="369"/>
    </location>
</feature>
<keyword evidence="4 6" id="KW-0378">Hydrolase</keyword>
<evidence type="ECO:0000256" key="4">
    <source>
        <dbReference type="ARBA" id="ARBA00022801"/>
    </source>
</evidence>
<comment type="similarity">
    <text evidence="2">Belongs to the inositol monophosphatase superfamily.</text>
</comment>
<proteinExistence type="inferred from homology"/>
<dbReference type="Pfam" id="PF00459">
    <property type="entry name" value="Inositol_P"/>
    <property type="match status" value="1"/>
</dbReference>
<organism evidence="8 9">
    <name type="scientific">Aspergillus granulosus</name>
    <dbReference type="NCBI Taxonomy" id="176169"/>
    <lineage>
        <taxon>Eukaryota</taxon>
        <taxon>Fungi</taxon>
        <taxon>Dikarya</taxon>
        <taxon>Ascomycota</taxon>
        <taxon>Pezizomycotina</taxon>
        <taxon>Eurotiomycetes</taxon>
        <taxon>Eurotiomycetidae</taxon>
        <taxon>Eurotiales</taxon>
        <taxon>Aspergillaceae</taxon>
        <taxon>Aspergillus</taxon>
        <taxon>Aspergillus subgen. Nidulantes</taxon>
    </lineage>
</organism>
<dbReference type="InterPro" id="IPR051090">
    <property type="entry name" value="Inositol_monoP_superfamily"/>
</dbReference>
<protein>
    <recommendedName>
        <fullName evidence="6">Peptide hydrolase</fullName>
        <ecNumber evidence="6">3.4.-.-</ecNumber>
    </recommendedName>
</protein>
<dbReference type="InterPro" id="IPR020583">
    <property type="entry name" value="Inositol_monoP_metal-BS"/>
</dbReference>
<keyword evidence="6" id="KW-0862">Zinc</keyword>
<sequence>MKLSTALALGATTSTGAWAFTIPQQDVLENPNIHHEQEKYLIELAPYDTRWVTEEEKWALKLDGVNFIDITEEQNIGVSSALDTGAYVTYPQQMGYEQNVNGLLPSLSKDNMKKDLEKFTSFHTRYYKSNDGIEAASWLYDQVQKVITDSKADEWGATVQKFNHPWGQFSIIARIPGLTNKTVVLGAHLDSINLFLPSLLGAPGADDDGSGTVTILEGLRGLLKSEIIAHAQAPNTIEFHWYSAEEGGMLGSQAIFSKYKKDQHDIKAMLQQDMTGFIDGTLEAGQKEAIAVMVDYVDGGLTAFLKTVIATYCNIPFTETKCGYACSDHTSASKYGYPSAMATESKMELSNKHIHTTDDTIRHLSFDHMAEGGNPYASVQRASLLTKKLLDKGGFEKSDATPVTIADFAAQSLIIAAIHHVFPEDEIVGEEDSKMLQAEPGLLERTWDLVSSTHLQDEESEAMLYAPASKEEMLRLIDLGAQGSCKPRGRQWVLDPVDGTATFMRNQQYGVCLGLVVDGRQKLGVTGCPNLNLESGQVHEDIVDQTGYGHQIFAVAGQGVWTRKMGTGALLPASKIESKVQITQPEDIRWVDCRAATSSTCYEAHHALAESLGAPWPPRTDLWSAQLRYIAIAVGGCNVLVKIPRKASYRSKVWDHVGGMLIVEELGCIVSDLEGKPVDCSLGRSLSCHGMIIAPASIHARLVEAVKQMQ</sequence>
<dbReference type="Proteomes" id="UP001610334">
    <property type="component" value="Unassembled WGS sequence"/>
</dbReference>
<gene>
    <name evidence="8" type="ORF">BJX63DRAFT_422723</name>
</gene>
<dbReference type="PANTHER" id="PTHR43200">
    <property type="entry name" value="PHOSPHATASE"/>
    <property type="match status" value="1"/>
</dbReference>
<dbReference type="InterPro" id="IPR000760">
    <property type="entry name" value="Inositol_monophosphatase-like"/>
</dbReference>
<feature type="chain" id="PRO_5044968858" description="Peptide hydrolase" evidence="6">
    <location>
        <begin position="20"/>
        <end position="710"/>
    </location>
</feature>
<accession>A0ABR4H6H6</accession>
<feature type="signal peptide" evidence="6">
    <location>
        <begin position="1"/>
        <end position="19"/>
    </location>
</feature>
<reference evidence="8 9" key="1">
    <citation type="submission" date="2024-07" db="EMBL/GenBank/DDBJ databases">
        <title>Section-level genome sequencing and comparative genomics of Aspergillus sections Usti and Cavernicolus.</title>
        <authorList>
            <consortium name="Lawrence Berkeley National Laboratory"/>
            <person name="Nybo J.L."/>
            <person name="Vesth T.C."/>
            <person name="Theobald S."/>
            <person name="Frisvad J.C."/>
            <person name="Larsen T.O."/>
            <person name="Kjaerboelling I."/>
            <person name="Rothschild-Mancinelli K."/>
            <person name="Lyhne E.K."/>
            <person name="Kogle M.E."/>
            <person name="Barry K."/>
            <person name="Clum A."/>
            <person name="Na H."/>
            <person name="Ledsgaard L."/>
            <person name="Lin J."/>
            <person name="Lipzen A."/>
            <person name="Kuo A."/>
            <person name="Riley R."/>
            <person name="Mondo S."/>
            <person name="Labutti K."/>
            <person name="Haridas S."/>
            <person name="Pangalinan J."/>
            <person name="Salamov A.A."/>
            <person name="Simmons B.A."/>
            <person name="Magnuson J.K."/>
            <person name="Chen J."/>
            <person name="Drula E."/>
            <person name="Henrissat B."/>
            <person name="Wiebenga A."/>
            <person name="Lubbers R.J."/>
            <person name="Gomes A.C."/>
            <person name="Makela M.R."/>
            <person name="Stajich J."/>
            <person name="Grigoriev I.V."/>
            <person name="Mortensen U.H."/>
            <person name="De Vries R.P."/>
            <person name="Baker S.E."/>
            <person name="Andersen M.R."/>
        </authorList>
    </citation>
    <scope>NUCLEOTIDE SEQUENCE [LARGE SCALE GENOMIC DNA]</scope>
    <source>
        <strain evidence="8 9">CBS 588.65</strain>
    </source>
</reference>
<dbReference type="Gene3D" id="3.40.630.10">
    <property type="entry name" value="Zn peptidases"/>
    <property type="match status" value="1"/>
</dbReference>